<organism evidence="2 3">
    <name type="scientific">Actinomycetospora flava</name>
    <dbReference type="NCBI Taxonomy" id="3129232"/>
    <lineage>
        <taxon>Bacteria</taxon>
        <taxon>Bacillati</taxon>
        <taxon>Actinomycetota</taxon>
        <taxon>Actinomycetes</taxon>
        <taxon>Pseudonocardiales</taxon>
        <taxon>Pseudonocardiaceae</taxon>
        <taxon>Actinomycetospora</taxon>
    </lineage>
</organism>
<reference evidence="2 3" key="1">
    <citation type="submission" date="2024-03" db="EMBL/GenBank/DDBJ databases">
        <title>Actinomycetospora sp. OC33-EN07, a novel actinomycete isolated from wild orchid (Aerides multiflora).</title>
        <authorList>
            <person name="Suriyachadkun C."/>
        </authorList>
    </citation>
    <scope>NUCLEOTIDE SEQUENCE [LARGE SCALE GENOMIC DNA]</scope>
    <source>
        <strain evidence="2 3">OC33-EN07</strain>
    </source>
</reference>
<proteinExistence type="predicted"/>
<evidence type="ECO:0000313" key="3">
    <source>
        <dbReference type="Proteomes" id="UP001369736"/>
    </source>
</evidence>
<name>A0ABU8M954_9PSEU</name>
<keyword evidence="3" id="KW-1185">Reference proteome</keyword>
<keyword evidence="1" id="KW-1133">Transmembrane helix</keyword>
<gene>
    <name evidence="2" type="ORF">WCD58_19680</name>
</gene>
<evidence type="ECO:0000313" key="2">
    <source>
        <dbReference type="EMBL" id="MEJ2863398.1"/>
    </source>
</evidence>
<dbReference type="EMBL" id="JBBEGM010000008">
    <property type="protein sequence ID" value="MEJ2863398.1"/>
    <property type="molecule type" value="Genomic_DNA"/>
</dbReference>
<accession>A0ABU8M954</accession>
<dbReference type="RefSeq" id="WP_337704761.1">
    <property type="nucleotide sequence ID" value="NZ_JBBEGM010000008.1"/>
</dbReference>
<sequence>MNPDKVVIRRLWVLISVLFSIIAGMVGGILAAATGSTVAQAFVAGAATFAGSVAVTLGLLSALGLLKDTEPR</sequence>
<evidence type="ECO:0000256" key="1">
    <source>
        <dbReference type="SAM" id="Phobius"/>
    </source>
</evidence>
<feature type="transmembrane region" description="Helical" evidence="1">
    <location>
        <begin position="39"/>
        <end position="66"/>
    </location>
</feature>
<dbReference type="Proteomes" id="UP001369736">
    <property type="component" value="Unassembled WGS sequence"/>
</dbReference>
<feature type="transmembrane region" description="Helical" evidence="1">
    <location>
        <begin position="12"/>
        <end position="33"/>
    </location>
</feature>
<keyword evidence="1" id="KW-0472">Membrane</keyword>
<comment type="caution">
    <text evidence="2">The sequence shown here is derived from an EMBL/GenBank/DDBJ whole genome shotgun (WGS) entry which is preliminary data.</text>
</comment>
<protein>
    <submittedName>
        <fullName evidence="2">Uncharacterized protein</fullName>
    </submittedName>
</protein>
<keyword evidence="1" id="KW-0812">Transmembrane</keyword>